<dbReference type="STRING" id="188915.AWC02_13795"/>
<dbReference type="Gene3D" id="3.40.190.10">
    <property type="entry name" value="Periplasmic binding protein-like II"/>
    <property type="match status" value="2"/>
</dbReference>
<feature type="domain" description="HTH lysR-type" evidence="6">
    <location>
        <begin position="2"/>
        <end position="59"/>
    </location>
</feature>
<name>A0A1X1TL47_9MYCO</name>
<dbReference type="GO" id="GO:0003700">
    <property type="term" value="F:DNA-binding transcription factor activity"/>
    <property type="evidence" value="ECO:0007669"/>
    <property type="project" value="InterPro"/>
</dbReference>
<keyword evidence="4" id="KW-0010">Activator</keyword>
<evidence type="ECO:0000259" key="6">
    <source>
        <dbReference type="PROSITE" id="PS50931"/>
    </source>
</evidence>
<evidence type="ECO:0000256" key="4">
    <source>
        <dbReference type="ARBA" id="ARBA00023159"/>
    </source>
</evidence>
<dbReference type="RefSeq" id="WP_085129310.1">
    <property type="nucleotide sequence ID" value="NZ_LQOT01000043.1"/>
</dbReference>
<dbReference type="AlphaFoldDB" id="A0A1X1TL47"/>
<dbReference type="PROSITE" id="PS50931">
    <property type="entry name" value="HTH_LYSR"/>
    <property type="match status" value="1"/>
</dbReference>
<dbReference type="GO" id="GO:0032993">
    <property type="term" value="C:protein-DNA complex"/>
    <property type="evidence" value="ECO:0007669"/>
    <property type="project" value="TreeGrafter"/>
</dbReference>
<dbReference type="PANTHER" id="PTHR30346:SF29">
    <property type="entry name" value="LYSR SUBSTRATE-BINDING"/>
    <property type="match status" value="1"/>
</dbReference>
<accession>A0A1X1TL47</accession>
<proteinExistence type="inferred from homology"/>
<keyword evidence="3" id="KW-0238">DNA-binding</keyword>
<evidence type="ECO:0000256" key="5">
    <source>
        <dbReference type="ARBA" id="ARBA00023163"/>
    </source>
</evidence>
<comment type="caution">
    <text evidence="7">The sequence shown here is derived from an EMBL/GenBank/DDBJ whole genome shotgun (WGS) entry which is preliminary data.</text>
</comment>
<dbReference type="InterPro" id="IPR036390">
    <property type="entry name" value="WH_DNA-bd_sf"/>
</dbReference>
<dbReference type="SUPFAM" id="SSF53850">
    <property type="entry name" value="Periplasmic binding protein-like II"/>
    <property type="match status" value="1"/>
</dbReference>
<dbReference type="Proteomes" id="UP000193465">
    <property type="component" value="Unassembled WGS sequence"/>
</dbReference>
<evidence type="ECO:0000256" key="1">
    <source>
        <dbReference type="ARBA" id="ARBA00009437"/>
    </source>
</evidence>
<keyword evidence="2" id="KW-0805">Transcription regulation</keyword>
<keyword evidence="8" id="KW-1185">Reference proteome</keyword>
<comment type="similarity">
    <text evidence="1">Belongs to the LysR transcriptional regulatory family.</text>
</comment>
<keyword evidence="5" id="KW-0804">Transcription</keyword>
<dbReference type="PANTHER" id="PTHR30346">
    <property type="entry name" value="TRANSCRIPTIONAL DUAL REGULATOR HCAR-RELATED"/>
    <property type="match status" value="1"/>
</dbReference>
<evidence type="ECO:0000313" key="7">
    <source>
        <dbReference type="EMBL" id="ORV45307.1"/>
    </source>
</evidence>
<evidence type="ECO:0000256" key="2">
    <source>
        <dbReference type="ARBA" id="ARBA00023015"/>
    </source>
</evidence>
<dbReference type="Pfam" id="PF00126">
    <property type="entry name" value="HTH_1"/>
    <property type="match status" value="1"/>
</dbReference>
<organism evidence="7 8">
    <name type="scientific">Mycolicibacter engbaekii</name>
    <dbReference type="NCBI Taxonomy" id="188915"/>
    <lineage>
        <taxon>Bacteria</taxon>
        <taxon>Bacillati</taxon>
        <taxon>Actinomycetota</taxon>
        <taxon>Actinomycetes</taxon>
        <taxon>Mycobacteriales</taxon>
        <taxon>Mycobacteriaceae</taxon>
        <taxon>Mycolicibacter</taxon>
    </lineage>
</organism>
<gene>
    <name evidence="7" type="ORF">AWC02_13795</name>
</gene>
<dbReference type="SUPFAM" id="SSF46785">
    <property type="entry name" value="Winged helix' DNA-binding domain"/>
    <property type="match status" value="1"/>
</dbReference>
<dbReference type="GO" id="GO:0003677">
    <property type="term" value="F:DNA binding"/>
    <property type="evidence" value="ECO:0007669"/>
    <property type="project" value="UniProtKB-KW"/>
</dbReference>
<dbReference type="InterPro" id="IPR036388">
    <property type="entry name" value="WH-like_DNA-bd_sf"/>
</dbReference>
<dbReference type="Pfam" id="PF03466">
    <property type="entry name" value="LysR_substrate"/>
    <property type="match status" value="1"/>
</dbReference>
<dbReference type="InterPro" id="IPR005119">
    <property type="entry name" value="LysR_subst-bd"/>
</dbReference>
<reference evidence="7 8" key="1">
    <citation type="submission" date="2016-01" db="EMBL/GenBank/DDBJ databases">
        <title>The new phylogeny of the genus Mycobacterium.</title>
        <authorList>
            <person name="Tarcisio F."/>
            <person name="Conor M."/>
            <person name="Antonella G."/>
            <person name="Elisabetta G."/>
            <person name="Giulia F.S."/>
            <person name="Sara T."/>
            <person name="Anna F."/>
            <person name="Clotilde B."/>
            <person name="Roberto B."/>
            <person name="Veronica D.S."/>
            <person name="Fabio R."/>
            <person name="Monica P."/>
            <person name="Olivier J."/>
            <person name="Enrico T."/>
            <person name="Nicola S."/>
        </authorList>
    </citation>
    <scope>NUCLEOTIDE SEQUENCE [LARGE SCALE GENOMIC DNA]</scope>
    <source>
        <strain evidence="7 8">ATCC 27353</strain>
    </source>
</reference>
<dbReference type="InterPro" id="IPR000847">
    <property type="entry name" value="LysR_HTH_N"/>
</dbReference>
<evidence type="ECO:0000313" key="8">
    <source>
        <dbReference type="Proteomes" id="UP000193465"/>
    </source>
</evidence>
<protein>
    <submittedName>
        <fullName evidence="7">LysR family transcriptional regulator</fullName>
    </submittedName>
</protein>
<dbReference type="EMBL" id="LQOT01000043">
    <property type="protein sequence ID" value="ORV45307.1"/>
    <property type="molecule type" value="Genomic_DNA"/>
</dbReference>
<dbReference type="Gene3D" id="1.10.10.10">
    <property type="entry name" value="Winged helix-like DNA-binding domain superfamily/Winged helix DNA-binding domain"/>
    <property type="match status" value="1"/>
</dbReference>
<sequence length="317" mass="32409">MFDVRRLVVLQEIARAGSLSAAAVALNYTTSAVSQQVTALERDVCCSLLVRGPSGARLTLAGRKLLEHAPAIMGAVAAAERDLASITAARPGVVRIASFASAAAVILPPAIAQVRRALPGVGVELVAVDPDDGVEMLRSGDADAAMVTEVPGERPEFPGISTMGVYNDEFFVVLPLGHRLAGRAEVALAELARDNWVVSTQTGQCPDTRVFRSACQRAGFEPTVSYRAEEYATVQGLVAAGLGVSLVPSLAALGSRPDVAVRRVSGHRPARTVAIATTSPPAPASVLAAVIGFIAAAGAATAESAVCSVAAHASSVA</sequence>
<dbReference type="CDD" id="cd08423">
    <property type="entry name" value="PBP2_LTTR_like_6"/>
    <property type="match status" value="1"/>
</dbReference>
<evidence type="ECO:0000256" key="3">
    <source>
        <dbReference type="ARBA" id="ARBA00023125"/>
    </source>
</evidence>